<keyword evidence="2" id="KW-1185">Reference proteome</keyword>
<evidence type="ECO:0000313" key="1">
    <source>
        <dbReference type="EMBL" id="CAJ1081485.1"/>
    </source>
</evidence>
<sequence length="141" mass="15793">MDYMWRRAAAEEEEEEEGQSELSAALRATSALCFCLDPLQTCISCSTEKMKSPFLSLSTLRFKVSTLPAADIFKISSRLLPPTCWTGPTASGQMEKYENKRGRHDFRIDDLFRSQSELQELSGSEVDLSPQCGEHSLSTCL</sequence>
<gene>
    <name evidence="1" type="ORF">XNOV1_A022518</name>
</gene>
<reference evidence="1" key="1">
    <citation type="submission" date="2023-08" db="EMBL/GenBank/DDBJ databases">
        <authorList>
            <person name="Alioto T."/>
            <person name="Alioto T."/>
            <person name="Gomez Garrido J."/>
        </authorList>
    </citation>
    <scope>NUCLEOTIDE SEQUENCE</scope>
</reference>
<proteinExistence type="predicted"/>
<dbReference type="EMBL" id="OY660882">
    <property type="protein sequence ID" value="CAJ1081485.1"/>
    <property type="molecule type" value="Genomic_DNA"/>
</dbReference>
<dbReference type="Proteomes" id="UP001178508">
    <property type="component" value="Chromosome 19"/>
</dbReference>
<name>A0AAV1H628_XYRNO</name>
<accession>A0AAV1H628</accession>
<protein>
    <submittedName>
        <fullName evidence="1">Uncharacterized protein</fullName>
    </submittedName>
</protein>
<organism evidence="1 2">
    <name type="scientific">Xyrichtys novacula</name>
    <name type="common">Pearly razorfish</name>
    <name type="synonym">Hemipteronotus novacula</name>
    <dbReference type="NCBI Taxonomy" id="13765"/>
    <lineage>
        <taxon>Eukaryota</taxon>
        <taxon>Metazoa</taxon>
        <taxon>Chordata</taxon>
        <taxon>Craniata</taxon>
        <taxon>Vertebrata</taxon>
        <taxon>Euteleostomi</taxon>
        <taxon>Actinopterygii</taxon>
        <taxon>Neopterygii</taxon>
        <taxon>Teleostei</taxon>
        <taxon>Neoteleostei</taxon>
        <taxon>Acanthomorphata</taxon>
        <taxon>Eupercaria</taxon>
        <taxon>Labriformes</taxon>
        <taxon>Labridae</taxon>
        <taxon>Xyrichtys</taxon>
    </lineage>
</organism>
<dbReference type="AlphaFoldDB" id="A0AAV1H628"/>
<evidence type="ECO:0000313" key="2">
    <source>
        <dbReference type="Proteomes" id="UP001178508"/>
    </source>
</evidence>